<evidence type="ECO:0000256" key="3">
    <source>
        <dbReference type="ARBA" id="ARBA00022575"/>
    </source>
</evidence>
<sequence>MHSSLADLGVRLPVLAAPMAGGGTTPAMVAAAAKAGGLGFLPGGYRTPDAFAEQLAQVRALGVPFGVNLFAPNPVPADPDDYRRYRAQMQQEADRYGIRVDEIEITEDDDHWRDKLDLLLVEPVPVVSFTFGVPDAAVVAELRAAGTVVAQTVTSAAEALATDADLFVVQASAAGGHSGTLTPDRIPPAVALPELLAEVGAAVRVPLIGAGGVATPEAVAAALAAGATAVAVGTVLLRSDESGASQPHRDALADPARRETVVTRAFTGRPARGLRNEFTDAHTADAPAGYPALHHLTSPLRRAAVQAKDPERVHLWAGTGYRHATAEPAADILTRLAAQQ</sequence>
<dbReference type="Gene3D" id="3.20.20.70">
    <property type="entry name" value="Aldolase class I"/>
    <property type="match status" value="1"/>
</dbReference>
<evidence type="ECO:0000256" key="9">
    <source>
        <dbReference type="ARBA" id="ARBA00049401"/>
    </source>
</evidence>
<evidence type="ECO:0000256" key="5">
    <source>
        <dbReference type="ARBA" id="ARBA00022643"/>
    </source>
</evidence>
<reference evidence="10 11" key="1">
    <citation type="submission" date="2021-06" db="EMBL/GenBank/DDBJ databases">
        <title>Actinomycetes sequencing.</title>
        <authorList>
            <person name="Shan Q."/>
        </authorList>
    </citation>
    <scope>NUCLEOTIDE SEQUENCE [LARGE SCALE GENOMIC DNA]</scope>
    <source>
        <strain evidence="10 11">NEAU-G5</strain>
    </source>
</reference>
<keyword evidence="6" id="KW-0560">Oxidoreductase</keyword>
<comment type="cofactor">
    <cofactor evidence="1">
        <name>FMN</name>
        <dbReference type="ChEBI" id="CHEBI:58210"/>
    </cofactor>
</comment>
<dbReference type="InterPro" id="IPR013785">
    <property type="entry name" value="Aldolase_TIM"/>
</dbReference>
<dbReference type="SUPFAM" id="SSF51412">
    <property type="entry name" value="Inosine monophosphate dehydrogenase (IMPDH)"/>
    <property type="match status" value="1"/>
</dbReference>
<evidence type="ECO:0000256" key="8">
    <source>
        <dbReference type="ARBA" id="ARBA00031155"/>
    </source>
</evidence>
<comment type="caution">
    <text evidence="10">The sequence shown here is derived from an EMBL/GenBank/DDBJ whole genome shotgun (WGS) entry which is preliminary data.</text>
</comment>
<dbReference type="PANTHER" id="PTHR42747:SF3">
    <property type="entry name" value="NITRONATE MONOOXYGENASE-RELATED"/>
    <property type="match status" value="1"/>
</dbReference>
<evidence type="ECO:0000313" key="10">
    <source>
        <dbReference type="EMBL" id="MBU3066976.1"/>
    </source>
</evidence>
<dbReference type="EMBL" id="JAHKNI010000017">
    <property type="protein sequence ID" value="MBU3066976.1"/>
    <property type="molecule type" value="Genomic_DNA"/>
</dbReference>
<organism evidence="10 11">
    <name type="scientific">Nocardia albiluteola</name>
    <dbReference type="NCBI Taxonomy" id="2842303"/>
    <lineage>
        <taxon>Bacteria</taxon>
        <taxon>Bacillati</taxon>
        <taxon>Actinomycetota</taxon>
        <taxon>Actinomycetes</taxon>
        <taxon>Mycobacteriales</taxon>
        <taxon>Nocardiaceae</taxon>
        <taxon>Nocardia</taxon>
    </lineage>
</organism>
<gene>
    <name evidence="10" type="ORF">KO481_36330</name>
</gene>
<keyword evidence="5" id="KW-0288">FMN</keyword>
<evidence type="ECO:0000256" key="4">
    <source>
        <dbReference type="ARBA" id="ARBA00022630"/>
    </source>
</evidence>
<accession>A0ABS6BB37</accession>
<evidence type="ECO:0000256" key="2">
    <source>
        <dbReference type="ARBA" id="ARBA00009881"/>
    </source>
</evidence>
<protein>
    <recommendedName>
        <fullName evidence="8">Propionate 3-nitronate monooxygenase</fullName>
    </recommendedName>
</protein>
<evidence type="ECO:0000256" key="1">
    <source>
        <dbReference type="ARBA" id="ARBA00001917"/>
    </source>
</evidence>
<dbReference type="Proteomes" id="UP000733379">
    <property type="component" value="Unassembled WGS sequence"/>
</dbReference>
<keyword evidence="7 10" id="KW-0503">Monooxygenase</keyword>
<dbReference type="CDD" id="cd04730">
    <property type="entry name" value="NPD_like"/>
    <property type="match status" value="1"/>
</dbReference>
<proteinExistence type="inferred from homology"/>
<dbReference type="Pfam" id="PF03060">
    <property type="entry name" value="NMO"/>
    <property type="match status" value="1"/>
</dbReference>
<name>A0ABS6BB37_9NOCA</name>
<dbReference type="InterPro" id="IPR004136">
    <property type="entry name" value="NMO"/>
</dbReference>
<dbReference type="RefSeq" id="WP_215923045.1">
    <property type="nucleotide sequence ID" value="NZ_JAHKNI010000017.1"/>
</dbReference>
<keyword evidence="4" id="KW-0285">Flavoprotein</keyword>
<comment type="similarity">
    <text evidence="2">Belongs to the nitronate monooxygenase family. NMO class I subfamily.</text>
</comment>
<keyword evidence="11" id="KW-1185">Reference proteome</keyword>
<comment type="catalytic activity">
    <reaction evidence="9">
        <text>3 propionate 3-nitronate + 3 O2 + H2O = 3 3-oxopropanoate + 2 nitrate + nitrite + H2O2 + 3 H(+)</text>
        <dbReference type="Rhea" id="RHEA:57332"/>
        <dbReference type="ChEBI" id="CHEBI:15377"/>
        <dbReference type="ChEBI" id="CHEBI:15378"/>
        <dbReference type="ChEBI" id="CHEBI:15379"/>
        <dbReference type="ChEBI" id="CHEBI:16240"/>
        <dbReference type="ChEBI" id="CHEBI:16301"/>
        <dbReference type="ChEBI" id="CHEBI:17632"/>
        <dbReference type="ChEBI" id="CHEBI:33190"/>
        <dbReference type="ChEBI" id="CHEBI:136067"/>
    </reaction>
</comment>
<evidence type="ECO:0000256" key="7">
    <source>
        <dbReference type="ARBA" id="ARBA00023033"/>
    </source>
</evidence>
<keyword evidence="3" id="KW-0216">Detoxification</keyword>
<evidence type="ECO:0000313" key="11">
    <source>
        <dbReference type="Proteomes" id="UP000733379"/>
    </source>
</evidence>
<evidence type="ECO:0000256" key="6">
    <source>
        <dbReference type="ARBA" id="ARBA00023002"/>
    </source>
</evidence>
<dbReference type="GO" id="GO:0004497">
    <property type="term" value="F:monooxygenase activity"/>
    <property type="evidence" value="ECO:0007669"/>
    <property type="project" value="UniProtKB-KW"/>
</dbReference>
<dbReference type="PANTHER" id="PTHR42747">
    <property type="entry name" value="NITRONATE MONOOXYGENASE-RELATED"/>
    <property type="match status" value="1"/>
</dbReference>